<dbReference type="EMBL" id="ML122251">
    <property type="protein sequence ID" value="RPD66391.1"/>
    <property type="molecule type" value="Genomic_DNA"/>
</dbReference>
<evidence type="ECO:0000313" key="2">
    <source>
        <dbReference type="Proteomes" id="UP000313359"/>
    </source>
</evidence>
<gene>
    <name evidence="1" type="ORF">L227DRAFT_143372</name>
</gene>
<reference evidence="1" key="1">
    <citation type="journal article" date="2018" name="Genome Biol. Evol.">
        <title>Genomics and development of Lentinus tigrinus, a white-rot wood-decaying mushroom with dimorphic fruiting bodies.</title>
        <authorList>
            <person name="Wu B."/>
            <person name="Xu Z."/>
            <person name="Knudson A."/>
            <person name="Carlson A."/>
            <person name="Chen N."/>
            <person name="Kovaka S."/>
            <person name="LaButti K."/>
            <person name="Lipzen A."/>
            <person name="Pennachio C."/>
            <person name="Riley R."/>
            <person name="Schakwitz W."/>
            <person name="Umezawa K."/>
            <person name="Ohm R.A."/>
            <person name="Grigoriev I.V."/>
            <person name="Nagy L.G."/>
            <person name="Gibbons J."/>
            <person name="Hibbett D."/>
        </authorList>
    </citation>
    <scope>NUCLEOTIDE SEQUENCE [LARGE SCALE GENOMIC DNA]</scope>
    <source>
        <strain evidence="1">ALCF2SS1-6</strain>
    </source>
</reference>
<evidence type="ECO:0000313" key="1">
    <source>
        <dbReference type="EMBL" id="RPD66391.1"/>
    </source>
</evidence>
<dbReference type="AlphaFoldDB" id="A0A5C2SST6"/>
<protein>
    <recommendedName>
        <fullName evidence="3">F-box domain-containing protein</fullName>
    </recommendedName>
</protein>
<dbReference type="Proteomes" id="UP000313359">
    <property type="component" value="Unassembled WGS sequence"/>
</dbReference>
<accession>A0A5C2SST6</accession>
<dbReference type="OrthoDB" id="3256525at2759"/>
<keyword evidence="2" id="KW-1185">Reference proteome</keyword>
<name>A0A5C2SST6_9APHY</name>
<sequence>MTLTLTAAAPSFPVEVWLQILRWATLHPSTHALYTSEYSPFKAVDVNIGTPETLCTKLALVLVCKDWRRWTLPLLYEDIQVSSSQTLNRLLQSGEALGDNLDATSRRPADFVRRAHLPYSSTATSTPHSPRSLATLALCSSLDVLVRTADAFSPCAYEFSIECPPLPSLKRIDWWHHNEAARTGGINSLMHVLGAAPNVEYLSVGGELWPTYLHTAPIELPHLTTLRFRRVNALFVVTLCRWTIPSLRHVIFDNVADVELFWAFWTTFGSQVRTVELGISLKFYIQDFLEYVFAGCTQLEELNYYVHFTHAPRTDRPQNTLKTVGLHAHPNSFFCVGSAEYWEHVGRHFEAFASAAFPAVKRVLLYGDWAAAMETQEFDRIAQPLRDKGCMITVA</sequence>
<organism evidence="1 2">
    <name type="scientific">Lentinus tigrinus ALCF2SS1-6</name>
    <dbReference type="NCBI Taxonomy" id="1328759"/>
    <lineage>
        <taxon>Eukaryota</taxon>
        <taxon>Fungi</taxon>
        <taxon>Dikarya</taxon>
        <taxon>Basidiomycota</taxon>
        <taxon>Agaricomycotina</taxon>
        <taxon>Agaricomycetes</taxon>
        <taxon>Polyporales</taxon>
        <taxon>Polyporaceae</taxon>
        <taxon>Lentinus</taxon>
    </lineage>
</organism>
<proteinExistence type="predicted"/>
<evidence type="ECO:0008006" key="3">
    <source>
        <dbReference type="Google" id="ProtNLM"/>
    </source>
</evidence>